<name>A0AAP0K2C1_9MAGN</name>
<comment type="caution">
    <text evidence="4">The sequence shown here is derived from an EMBL/GenBank/DDBJ whole genome shotgun (WGS) entry which is preliminary data.</text>
</comment>
<dbReference type="AlphaFoldDB" id="A0AAP0K2C1"/>
<evidence type="ECO:0000256" key="1">
    <source>
        <dbReference type="ARBA" id="ARBA00007692"/>
    </source>
</evidence>
<keyword evidence="2" id="KW-0805">Transcription regulation</keyword>
<evidence type="ECO:0000256" key="3">
    <source>
        <dbReference type="ARBA" id="ARBA00022946"/>
    </source>
</evidence>
<dbReference type="PANTHER" id="PTHR13068:SF113">
    <property type="entry name" value="TRANSCRIPTION TERMINATION FACTOR MTEF18, MITOCHONDRIAL"/>
    <property type="match status" value="1"/>
</dbReference>
<proteinExistence type="inferred from homology"/>
<dbReference type="GO" id="GO:0003676">
    <property type="term" value="F:nucleic acid binding"/>
    <property type="evidence" value="ECO:0007669"/>
    <property type="project" value="InterPro"/>
</dbReference>
<evidence type="ECO:0008006" key="6">
    <source>
        <dbReference type="Google" id="ProtNLM"/>
    </source>
</evidence>
<accession>A0AAP0K2C1</accession>
<dbReference type="PANTHER" id="PTHR13068">
    <property type="entry name" value="CGI-12 PROTEIN-RELATED"/>
    <property type="match status" value="1"/>
</dbReference>
<sequence>MHFFPKINFTIRHYSTLRKLPKLRKIPIRRRSQAILQAQQALTEYLHSTRSLPFTHAENISKNSLVSLSDLISKVDFSPQTFSRSFPRFLRYHPINEFEFFFESIGIPCSEIEDFLRPNEFFLSENANILNVACVLCGLGFPWNQLGKLYREESLIFDEDPDVVSARIDRIIELGFGKVSAVGVCLAFPFVLSVREEVRGEIDELLDFLKRAFVDCGGKSLVEGNVDACCEIFKKVKFFYDLAWEKEALVELMSNRIGVLVEISEEVLVKKFEFFSGMSASKEDIGIVLLRWPEILGYDLESPVFSVEGFLTSIGLSKMKLDYIYREFPFVLGKNKLENLPYLLRAIDLHELFFEKIMNGDHHLLANVDNGSIDEEVAKGFEKSLERIRSMKNQYHMMAKLNFLLGIGFGENLVTIKALSYLHGTRAVLQERFDTLLNVGIQYSNLCKIVKLWPKVLNQKPDILEEKVSYLQNDLGCSLQDLDVFPGFLCFDLENRIKPRCEIHLWLSEKGLVRRHYSIASMIATSEKKFIVHLYRIHPAAPKQWLEYFSSRSNNKSLEG</sequence>
<reference evidence="4 5" key="1">
    <citation type="submission" date="2024-01" db="EMBL/GenBank/DDBJ databases">
        <title>Genome assemblies of Stephania.</title>
        <authorList>
            <person name="Yang L."/>
        </authorList>
    </citation>
    <scope>NUCLEOTIDE SEQUENCE [LARGE SCALE GENOMIC DNA]</scope>
    <source>
        <strain evidence="4">QJT</strain>
        <tissue evidence="4">Leaf</tissue>
    </source>
</reference>
<evidence type="ECO:0000313" key="4">
    <source>
        <dbReference type="EMBL" id="KAK9144583.1"/>
    </source>
</evidence>
<keyword evidence="5" id="KW-1185">Reference proteome</keyword>
<dbReference type="Proteomes" id="UP001417504">
    <property type="component" value="Unassembled WGS sequence"/>
</dbReference>
<evidence type="ECO:0000256" key="2">
    <source>
        <dbReference type="ARBA" id="ARBA00022472"/>
    </source>
</evidence>
<dbReference type="GO" id="GO:0006353">
    <property type="term" value="P:DNA-templated transcription termination"/>
    <property type="evidence" value="ECO:0007669"/>
    <property type="project" value="UniProtKB-KW"/>
</dbReference>
<comment type="similarity">
    <text evidence="1">Belongs to the mTERF family.</text>
</comment>
<evidence type="ECO:0000313" key="5">
    <source>
        <dbReference type="Proteomes" id="UP001417504"/>
    </source>
</evidence>
<gene>
    <name evidence="4" type="ORF">Sjap_004486</name>
</gene>
<dbReference type="FunFam" id="1.25.70.10:FF:000017">
    <property type="entry name" value="Transcription termination factor MTEF18, mitochondrial"/>
    <property type="match status" value="1"/>
</dbReference>
<keyword evidence="3" id="KW-0809">Transit peptide</keyword>
<dbReference type="Pfam" id="PF02536">
    <property type="entry name" value="mTERF"/>
    <property type="match status" value="1"/>
</dbReference>
<protein>
    <recommendedName>
        <fullName evidence="6">Transcription termination factor MTEF18, mitochondrial-like</fullName>
    </recommendedName>
</protein>
<dbReference type="Gene3D" id="1.25.70.10">
    <property type="entry name" value="Transcription termination factor 3, mitochondrial"/>
    <property type="match status" value="2"/>
</dbReference>
<dbReference type="SMART" id="SM00733">
    <property type="entry name" value="Mterf"/>
    <property type="match status" value="5"/>
</dbReference>
<dbReference type="EMBL" id="JBBNAE010000002">
    <property type="protein sequence ID" value="KAK9144583.1"/>
    <property type="molecule type" value="Genomic_DNA"/>
</dbReference>
<keyword evidence="2" id="KW-0806">Transcription termination</keyword>
<dbReference type="InterPro" id="IPR003690">
    <property type="entry name" value="MTERF"/>
</dbReference>
<organism evidence="4 5">
    <name type="scientific">Stephania japonica</name>
    <dbReference type="NCBI Taxonomy" id="461633"/>
    <lineage>
        <taxon>Eukaryota</taxon>
        <taxon>Viridiplantae</taxon>
        <taxon>Streptophyta</taxon>
        <taxon>Embryophyta</taxon>
        <taxon>Tracheophyta</taxon>
        <taxon>Spermatophyta</taxon>
        <taxon>Magnoliopsida</taxon>
        <taxon>Ranunculales</taxon>
        <taxon>Menispermaceae</taxon>
        <taxon>Menispermoideae</taxon>
        <taxon>Cissampelideae</taxon>
        <taxon>Stephania</taxon>
    </lineage>
</organism>
<dbReference type="InterPro" id="IPR038538">
    <property type="entry name" value="MTERF_sf"/>
</dbReference>
<keyword evidence="2" id="KW-0804">Transcription</keyword>